<feature type="compositionally biased region" description="Basic residues" evidence="1">
    <location>
        <begin position="172"/>
        <end position="187"/>
    </location>
</feature>
<feature type="compositionally biased region" description="Basic residues" evidence="1">
    <location>
        <begin position="90"/>
        <end position="102"/>
    </location>
</feature>
<protein>
    <submittedName>
        <fullName evidence="2">DEBR0S6_00958g1_1</fullName>
    </submittedName>
</protein>
<evidence type="ECO:0000313" key="3">
    <source>
        <dbReference type="Proteomes" id="UP000478008"/>
    </source>
</evidence>
<accession>A0A7D9CZU1</accession>
<name>A0A7D9CZU1_DEKBR</name>
<proteinExistence type="predicted"/>
<reference evidence="2 3" key="1">
    <citation type="submission" date="2019-07" db="EMBL/GenBank/DDBJ databases">
        <authorList>
            <person name="Friedrich A."/>
            <person name="Schacherer J."/>
        </authorList>
    </citation>
    <scope>NUCLEOTIDE SEQUENCE [LARGE SCALE GENOMIC DNA]</scope>
</reference>
<dbReference type="AlphaFoldDB" id="A0A7D9CZU1"/>
<evidence type="ECO:0000313" key="2">
    <source>
        <dbReference type="EMBL" id="VUG19835.1"/>
    </source>
</evidence>
<feature type="compositionally biased region" description="Basic and acidic residues" evidence="1">
    <location>
        <begin position="135"/>
        <end position="171"/>
    </location>
</feature>
<organism evidence="2 3">
    <name type="scientific">Dekkera bruxellensis</name>
    <name type="common">Brettanomyces custersii</name>
    <dbReference type="NCBI Taxonomy" id="5007"/>
    <lineage>
        <taxon>Eukaryota</taxon>
        <taxon>Fungi</taxon>
        <taxon>Dikarya</taxon>
        <taxon>Ascomycota</taxon>
        <taxon>Saccharomycotina</taxon>
        <taxon>Pichiomycetes</taxon>
        <taxon>Pichiales</taxon>
        <taxon>Pichiaceae</taxon>
        <taxon>Brettanomyces</taxon>
    </lineage>
</organism>
<feature type="region of interest" description="Disordered" evidence="1">
    <location>
        <begin position="1"/>
        <end position="65"/>
    </location>
</feature>
<keyword evidence="3" id="KW-1185">Reference proteome</keyword>
<dbReference type="Proteomes" id="UP000478008">
    <property type="component" value="Unassembled WGS sequence"/>
</dbReference>
<dbReference type="EMBL" id="CABFWN010000006">
    <property type="protein sequence ID" value="VUG19835.1"/>
    <property type="molecule type" value="Genomic_DNA"/>
</dbReference>
<evidence type="ECO:0000256" key="1">
    <source>
        <dbReference type="SAM" id="MobiDB-lite"/>
    </source>
</evidence>
<sequence length="291" mass="34388">MSSGETEKNDYSIMEKEIGSESKEEVDKESVNQELTLIDKPKNDTECIEEKAPKNGEEKIGACNPEKEAKVEKLTKEFEALTTNDTSKLFVKKRQQRNKKRQEKKEHVSGDVEDDGKKTKKTYRRRKYYRKPRKPIQENKGNEALEDFKGEHKKQQVKHGDEEHSRESRNLEKRHKDRYYYGRRKYSGRGYGNWHNTNVTYVHPDRSSENERFLGEGQENTENIEFHPGRSHSGFGPNPFSRPRRNENRGRKNSRQFSWEKKQHKEQDHKLIKAESTKEDEEDKENMPTAA</sequence>
<feature type="compositionally biased region" description="Basic residues" evidence="1">
    <location>
        <begin position="118"/>
        <end position="134"/>
    </location>
</feature>
<feature type="compositionally biased region" description="Basic and acidic residues" evidence="1">
    <location>
        <begin position="258"/>
        <end position="277"/>
    </location>
</feature>
<feature type="compositionally biased region" description="Basic and acidic residues" evidence="1">
    <location>
        <begin position="203"/>
        <end position="214"/>
    </location>
</feature>
<feature type="region of interest" description="Disordered" evidence="1">
    <location>
        <begin position="78"/>
        <end position="291"/>
    </location>
</feature>
<gene>
    <name evidence="2" type="ORF">DEBR0S6_00958G</name>
</gene>